<organism evidence="2 3">
    <name type="scientific">Capillibacterium thermochitinicola</name>
    <dbReference type="NCBI Taxonomy" id="2699427"/>
    <lineage>
        <taxon>Bacteria</taxon>
        <taxon>Bacillati</taxon>
        <taxon>Bacillota</taxon>
        <taxon>Capillibacterium</taxon>
    </lineage>
</organism>
<name>A0A8J6LHV3_9FIRM</name>
<accession>A0A8J6LHV3</accession>
<protein>
    <recommendedName>
        <fullName evidence="4">Outer membrane protein beta-barrel domain-containing protein</fullName>
    </recommendedName>
</protein>
<keyword evidence="1" id="KW-0732">Signal</keyword>
<evidence type="ECO:0000313" key="3">
    <source>
        <dbReference type="Proteomes" id="UP000657177"/>
    </source>
</evidence>
<dbReference type="Proteomes" id="UP000657177">
    <property type="component" value="Unassembled WGS sequence"/>
</dbReference>
<evidence type="ECO:0008006" key="4">
    <source>
        <dbReference type="Google" id="ProtNLM"/>
    </source>
</evidence>
<dbReference type="RefSeq" id="WP_181339058.1">
    <property type="nucleotide sequence ID" value="NZ_JAAKDE010000005.1"/>
</dbReference>
<proteinExistence type="predicted"/>
<evidence type="ECO:0000313" key="2">
    <source>
        <dbReference type="EMBL" id="MBA2132605.1"/>
    </source>
</evidence>
<dbReference type="EMBL" id="JAAKDE010000005">
    <property type="protein sequence ID" value="MBA2132605.1"/>
    <property type="molecule type" value="Genomic_DNA"/>
</dbReference>
<sequence length="204" mass="22536">MKKAIRQSLKIMVFCLSILLLSSSTALAEDNIFKVGYLAAGKVTTAASGSEAKFDLGGSVAFWFERALEINEDFELGYGVALQLSGEFEEDDDYYSFHEKESICFPFFLLLNYYPLTIEGLPYLTGHFGYNLMLYDDGDNNANLHGLYYALGAGIRLPGYPNVRAEVLYTANSGSGTVVDVWDDTSEKVKVSLSRICLNVGFGF</sequence>
<keyword evidence="3" id="KW-1185">Reference proteome</keyword>
<reference evidence="2" key="1">
    <citation type="submission" date="2020-06" db="EMBL/GenBank/DDBJ databases">
        <title>Novel chitinolytic bacterium.</title>
        <authorList>
            <person name="Ungkulpasvich U."/>
            <person name="Kosugi A."/>
            <person name="Uke A."/>
        </authorList>
    </citation>
    <scope>NUCLEOTIDE SEQUENCE</scope>
    <source>
        <strain evidence="2">UUS1-1</strain>
    </source>
</reference>
<feature type="signal peptide" evidence="1">
    <location>
        <begin position="1"/>
        <end position="28"/>
    </location>
</feature>
<feature type="chain" id="PRO_5035154167" description="Outer membrane protein beta-barrel domain-containing protein" evidence="1">
    <location>
        <begin position="29"/>
        <end position="204"/>
    </location>
</feature>
<comment type="caution">
    <text evidence="2">The sequence shown here is derived from an EMBL/GenBank/DDBJ whole genome shotgun (WGS) entry which is preliminary data.</text>
</comment>
<gene>
    <name evidence="2" type="ORF">G5B42_03485</name>
</gene>
<dbReference type="AlphaFoldDB" id="A0A8J6LHV3"/>
<evidence type="ECO:0000256" key="1">
    <source>
        <dbReference type="SAM" id="SignalP"/>
    </source>
</evidence>